<dbReference type="GO" id="GO:0000272">
    <property type="term" value="P:polysaccharide catabolic process"/>
    <property type="evidence" value="ECO:0007669"/>
    <property type="project" value="UniProtKB-KW"/>
</dbReference>
<accession>A0A9W9VQA2</accession>
<protein>
    <recommendedName>
        <fullName evidence="3">chitinase</fullName>
        <ecNumber evidence="3">3.2.1.14</ecNumber>
    </recommendedName>
</protein>
<dbReference type="InterPro" id="IPR011583">
    <property type="entry name" value="Chitinase_II/V-like_cat"/>
</dbReference>
<dbReference type="GO" id="GO:0008061">
    <property type="term" value="F:chitin binding"/>
    <property type="evidence" value="ECO:0007669"/>
    <property type="project" value="InterPro"/>
</dbReference>
<feature type="domain" description="GH18" evidence="10">
    <location>
        <begin position="1"/>
        <end position="247"/>
    </location>
</feature>
<comment type="caution">
    <text evidence="11">The sequence shown here is derived from an EMBL/GenBank/DDBJ whole genome shotgun (WGS) entry which is preliminary data.</text>
</comment>
<keyword evidence="8" id="KW-0624">Polysaccharide degradation</keyword>
<evidence type="ECO:0000256" key="8">
    <source>
        <dbReference type="ARBA" id="ARBA00023326"/>
    </source>
</evidence>
<dbReference type="InterPro" id="IPR017853">
    <property type="entry name" value="GH"/>
</dbReference>
<dbReference type="InterPro" id="IPR001579">
    <property type="entry name" value="Glyco_hydro_18_chit_AS"/>
</dbReference>
<sequence length="681" mass="76524">MATYEFDGIDLDWEYPESTDRNGRPEDFKNFSKFMANLRKELDKSGGRNGISITLPASYWYLQHFDVKALAKSVSFFNIMSYDLHGTWDMGNKWTGEYLNAHTNLTEIDLALDLLWRNDIKKDMVVMGLAFYGRAYTINPACTKPGCMYFSGGLKGECSREVGVLLNNEIDQIREDKGGKPTLDKNAAVKLYTWDNQWVSYDDADTFKLKANFARKRCLGGVMVWAMSHDTKNADYSKALGKVTGYIGDKQFDMGNSNVTEKENHDHCHWTNCGLPCPAGWHMIERDDKFRNYDGEPMMDSSECGEGIGYRSWCCPPGKSPTCGWYDFNNGRCEDGCPGDMKEIGSTRKGCRADTSQTACCTSEIPSMALYDTCDWGAWPLCETGTCSYKGSTMTSELGRSATGSGAHWCQDDSGWDDSVWPKGQIGEQRYCCNTETENRKWKNCGWEQHQGALSKDMKCVGFCLNGKVQVAMDVRNHGCYNRGYRTLCCEPAYYTETTRYSNDVLTFQDAVKSWGGNPTCAIGSNKRSVETTALAVRSVLPPSKQVRSFLLELFVAYAAANLAKVGPLCEVWNNYVKEKGWSNLVCETMCKGVTDNTSHDSYVVQYGYYNLTNAITCDPDLWSEVLVDGGRTDIICDYDPCTDDPSLCTEEGFDADSIEETSSDIARRHLEWDEKVSFLK</sequence>
<proteinExistence type="inferred from homology"/>
<evidence type="ECO:0000256" key="5">
    <source>
        <dbReference type="ARBA" id="ARBA00023024"/>
    </source>
</evidence>
<comment type="similarity">
    <text evidence="2">Belongs to the glycosyl hydrolase 18 family. Chitinase class V subfamily.</text>
</comment>
<gene>
    <name evidence="11" type="ORF">N7509_009873</name>
</gene>
<dbReference type="PANTHER" id="PTHR11177">
    <property type="entry name" value="CHITINASE"/>
    <property type="match status" value="1"/>
</dbReference>
<keyword evidence="12" id="KW-1185">Reference proteome</keyword>
<dbReference type="PROSITE" id="PS51910">
    <property type="entry name" value="GH18_2"/>
    <property type="match status" value="1"/>
</dbReference>
<evidence type="ECO:0000256" key="7">
    <source>
        <dbReference type="ARBA" id="ARBA00023295"/>
    </source>
</evidence>
<keyword evidence="4 9" id="KW-0378">Hydrolase</keyword>
<evidence type="ECO:0000256" key="1">
    <source>
        <dbReference type="ARBA" id="ARBA00000822"/>
    </source>
</evidence>
<evidence type="ECO:0000259" key="10">
    <source>
        <dbReference type="PROSITE" id="PS51910"/>
    </source>
</evidence>
<reference evidence="11" key="2">
    <citation type="journal article" date="2023" name="IMA Fungus">
        <title>Comparative genomic study of the Penicillium genus elucidates a diverse pangenome and 15 lateral gene transfer events.</title>
        <authorList>
            <person name="Petersen C."/>
            <person name="Sorensen T."/>
            <person name="Nielsen M.R."/>
            <person name="Sondergaard T.E."/>
            <person name="Sorensen J.L."/>
            <person name="Fitzpatrick D.A."/>
            <person name="Frisvad J.C."/>
            <person name="Nielsen K.L."/>
        </authorList>
    </citation>
    <scope>NUCLEOTIDE SEQUENCE</scope>
    <source>
        <strain evidence="11">IBT 29677</strain>
    </source>
</reference>
<dbReference type="SMART" id="SM00636">
    <property type="entry name" value="Glyco_18"/>
    <property type="match status" value="1"/>
</dbReference>
<dbReference type="InterPro" id="IPR029070">
    <property type="entry name" value="Chitinase_insertion_sf"/>
</dbReference>
<dbReference type="InterPro" id="IPR050314">
    <property type="entry name" value="Glycosyl_Hydrlase_18"/>
</dbReference>
<dbReference type="PANTHER" id="PTHR11177:SF333">
    <property type="entry name" value="CHITINASE"/>
    <property type="match status" value="1"/>
</dbReference>
<keyword evidence="7 9" id="KW-0326">Glycosidase</keyword>
<dbReference type="Gene3D" id="3.20.20.80">
    <property type="entry name" value="Glycosidases"/>
    <property type="match status" value="1"/>
</dbReference>
<dbReference type="GeneID" id="81373490"/>
<dbReference type="Proteomes" id="UP001147747">
    <property type="component" value="Unassembled WGS sequence"/>
</dbReference>
<dbReference type="EMBL" id="JAPZBU010000009">
    <property type="protein sequence ID" value="KAJ5387332.1"/>
    <property type="molecule type" value="Genomic_DNA"/>
</dbReference>
<dbReference type="Pfam" id="PF00704">
    <property type="entry name" value="Glyco_hydro_18"/>
    <property type="match status" value="1"/>
</dbReference>
<evidence type="ECO:0000256" key="6">
    <source>
        <dbReference type="ARBA" id="ARBA00023277"/>
    </source>
</evidence>
<dbReference type="Gene3D" id="3.10.50.10">
    <property type="match status" value="1"/>
</dbReference>
<evidence type="ECO:0000256" key="4">
    <source>
        <dbReference type="ARBA" id="ARBA00022801"/>
    </source>
</evidence>
<dbReference type="AlphaFoldDB" id="A0A9W9VQA2"/>
<dbReference type="RefSeq" id="XP_056485130.1">
    <property type="nucleotide sequence ID" value="XM_056634510.1"/>
</dbReference>
<dbReference type="OrthoDB" id="73875at2759"/>
<evidence type="ECO:0000313" key="11">
    <source>
        <dbReference type="EMBL" id="KAJ5387332.1"/>
    </source>
</evidence>
<evidence type="ECO:0000313" key="12">
    <source>
        <dbReference type="Proteomes" id="UP001147747"/>
    </source>
</evidence>
<comment type="catalytic activity">
    <reaction evidence="1">
        <text>Random endo-hydrolysis of N-acetyl-beta-D-glucosaminide (1-&gt;4)-beta-linkages in chitin and chitodextrins.</text>
        <dbReference type="EC" id="3.2.1.14"/>
    </reaction>
</comment>
<evidence type="ECO:0000256" key="9">
    <source>
        <dbReference type="RuleBase" id="RU000489"/>
    </source>
</evidence>
<dbReference type="InterPro" id="IPR001223">
    <property type="entry name" value="Glyco_hydro18_cat"/>
</dbReference>
<evidence type="ECO:0000256" key="3">
    <source>
        <dbReference type="ARBA" id="ARBA00012729"/>
    </source>
</evidence>
<reference evidence="11" key="1">
    <citation type="submission" date="2022-12" db="EMBL/GenBank/DDBJ databases">
        <authorList>
            <person name="Petersen C."/>
        </authorList>
    </citation>
    <scope>NUCLEOTIDE SEQUENCE</scope>
    <source>
        <strain evidence="11">IBT 29677</strain>
    </source>
</reference>
<dbReference type="GO" id="GO:0008843">
    <property type="term" value="F:endochitinase activity"/>
    <property type="evidence" value="ECO:0007669"/>
    <property type="project" value="UniProtKB-EC"/>
</dbReference>
<dbReference type="GO" id="GO:0006032">
    <property type="term" value="P:chitin catabolic process"/>
    <property type="evidence" value="ECO:0007669"/>
    <property type="project" value="UniProtKB-KW"/>
</dbReference>
<dbReference type="PROSITE" id="PS01095">
    <property type="entry name" value="GH18_1"/>
    <property type="match status" value="1"/>
</dbReference>
<organism evidence="11 12">
    <name type="scientific">Penicillium cosmopolitanum</name>
    <dbReference type="NCBI Taxonomy" id="1131564"/>
    <lineage>
        <taxon>Eukaryota</taxon>
        <taxon>Fungi</taxon>
        <taxon>Dikarya</taxon>
        <taxon>Ascomycota</taxon>
        <taxon>Pezizomycotina</taxon>
        <taxon>Eurotiomycetes</taxon>
        <taxon>Eurotiomycetidae</taxon>
        <taxon>Eurotiales</taxon>
        <taxon>Aspergillaceae</taxon>
        <taxon>Penicillium</taxon>
    </lineage>
</organism>
<keyword evidence="5" id="KW-0146">Chitin degradation</keyword>
<name>A0A9W9VQA2_9EURO</name>
<dbReference type="SUPFAM" id="SSF51445">
    <property type="entry name" value="(Trans)glycosidases"/>
    <property type="match status" value="1"/>
</dbReference>
<evidence type="ECO:0000256" key="2">
    <source>
        <dbReference type="ARBA" id="ARBA00008682"/>
    </source>
</evidence>
<dbReference type="EC" id="3.2.1.14" evidence="3"/>
<dbReference type="SUPFAM" id="SSF54556">
    <property type="entry name" value="Chitinase insertion domain"/>
    <property type="match status" value="1"/>
</dbReference>
<keyword evidence="6" id="KW-0119">Carbohydrate metabolism</keyword>